<comment type="similarity">
    <text evidence="1">Belongs to the protein kinase superfamily. CAMK Ser/Thr protein kinase family. CHEK2 subfamily.</text>
</comment>
<dbReference type="InterPro" id="IPR008984">
    <property type="entry name" value="SMAD_FHA_dom_sf"/>
</dbReference>
<dbReference type="SUPFAM" id="SSF49879">
    <property type="entry name" value="SMAD/FHA domain"/>
    <property type="match status" value="1"/>
</dbReference>
<dbReference type="Gene3D" id="1.10.510.10">
    <property type="entry name" value="Transferase(Phosphotransferase) domain 1"/>
    <property type="match status" value="1"/>
</dbReference>
<dbReference type="Gene3D" id="2.60.200.20">
    <property type="match status" value="1"/>
</dbReference>
<dbReference type="SMART" id="SM00220">
    <property type="entry name" value="S_TKc"/>
    <property type="match status" value="1"/>
</dbReference>
<keyword evidence="8" id="KW-1185">Reference proteome</keyword>
<gene>
    <name evidence="7" type="ORF">FHETE_103</name>
</gene>
<comment type="caution">
    <text evidence="7">The sequence shown here is derived from an EMBL/GenBank/DDBJ whole genome shotgun (WGS) entry which is preliminary data.</text>
</comment>
<feature type="region of interest" description="Disordered" evidence="4">
    <location>
        <begin position="468"/>
        <end position="505"/>
    </location>
</feature>
<feature type="domain" description="Protein kinase" evidence="6">
    <location>
        <begin position="163"/>
        <end position="425"/>
    </location>
</feature>
<dbReference type="PROSITE" id="PS50006">
    <property type="entry name" value="FHA_DOMAIN"/>
    <property type="match status" value="1"/>
</dbReference>
<evidence type="ECO:0000256" key="2">
    <source>
        <dbReference type="ARBA" id="ARBA00047899"/>
    </source>
</evidence>
<protein>
    <submittedName>
        <fullName evidence="7">Camk kinase</fullName>
    </submittedName>
</protein>
<feature type="compositionally biased region" description="Polar residues" evidence="4">
    <location>
        <begin position="471"/>
        <end position="490"/>
    </location>
</feature>
<comment type="catalytic activity">
    <reaction evidence="2">
        <text>L-threonyl-[protein] + ATP = O-phospho-L-threonyl-[protein] + ADP + H(+)</text>
        <dbReference type="Rhea" id="RHEA:46608"/>
        <dbReference type="Rhea" id="RHEA-COMP:11060"/>
        <dbReference type="Rhea" id="RHEA-COMP:11605"/>
        <dbReference type="ChEBI" id="CHEBI:15378"/>
        <dbReference type="ChEBI" id="CHEBI:30013"/>
        <dbReference type="ChEBI" id="CHEBI:30616"/>
        <dbReference type="ChEBI" id="CHEBI:61977"/>
        <dbReference type="ChEBI" id="CHEBI:456216"/>
        <dbReference type="EC" id="2.7.11.1"/>
    </reaction>
</comment>
<feature type="region of interest" description="Disordered" evidence="4">
    <location>
        <begin position="547"/>
        <end position="589"/>
    </location>
</feature>
<evidence type="ECO:0000259" key="6">
    <source>
        <dbReference type="PROSITE" id="PS50011"/>
    </source>
</evidence>
<evidence type="ECO:0000256" key="3">
    <source>
        <dbReference type="ARBA" id="ARBA00048679"/>
    </source>
</evidence>
<dbReference type="PROSITE" id="PS00108">
    <property type="entry name" value="PROTEIN_KINASE_ST"/>
    <property type="match status" value="1"/>
</dbReference>
<dbReference type="GO" id="GO:0005524">
    <property type="term" value="F:ATP binding"/>
    <property type="evidence" value="ECO:0007669"/>
    <property type="project" value="InterPro"/>
</dbReference>
<dbReference type="Pfam" id="PF00069">
    <property type="entry name" value="Pkinase"/>
    <property type="match status" value="1"/>
</dbReference>
<name>A0A8H5U4C1_FUSHE</name>
<dbReference type="SMART" id="SM00240">
    <property type="entry name" value="FHA"/>
    <property type="match status" value="1"/>
</dbReference>
<accession>A0A8H5U4C1</accession>
<dbReference type="GO" id="GO:0051598">
    <property type="term" value="P:meiotic recombination checkpoint signaling"/>
    <property type="evidence" value="ECO:0007669"/>
    <property type="project" value="TreeGrafter"/>
</dbReference>
<dbReference type="SUPFAM" id="SSF56112">
    <property type="entry name" value="Protein kinase-like (PK-like)"/>
    <property type="match status" value="1"/>
</dbReference>
<dbReference type="InterPro" id="IPR000253">
    <property type="entry name" value="FHA_dom"/>
</dbReference>
<dbReference type="OrthoDB" id="74764at2759"/>
<dbReference type="InterPro" id="IPR008271">
    <property type="entry name" value="Ser/Thr_kinase_AS"/>
</dbReference>
<organism evidence="7 8">
    <name type="scientific">Fusarium heterosporum</name>
    <dbReference type="NCBI Taxonomy" id="42747"/>
    <lineage>
        <taxon>Eukaryota</taxon>
        <taxon>Fungi</taxon>
        <taxon>Dikarya</taxon>
        <taxon>Ascomycota</taxon>
        <taxon>Pezizomycotina</taxon>
        <taxon>Sordariomycetes</taxon>
        <taxon>Hypocreomycetidae</taxon>
        <taxon>Hypocreales</taxon>
        <taxon>Nectriaceae</taxon>
        <taxon>Fusarium</taxon>
        <taxon>Fusarium heterosporum species complex</taxon>
    </lineage>
</organism>
<keyword evidence="7" id="KW-0418">Kinase</keyword>
<dbReference type="Pfam" id="PF00498">
    <property type="entry name" value="FHA"/>
    <property type="match status" value="1"/>
</dbReference>
<sequence length="669" mass="75693">MDENMTRTHQEVPAAYLHLIDTRSDNQSQRMPSGISRFDSHAFQSLFLTSSLELFPVWEREIFKIGRDPRSNTLAVDNDIDNTVSRNHCEVYAVVYEPTVNHIYVRDRKSSNGTFVNGQIIGSAPEISSGYLLQDVVQNQPPPRHELTTLQQEECKLFASKYSITNHCLGQGAEAAVCLASDVQTGKQLVCKLINLDKIQGENSQEEIRRKFQEADILRQLRHPNILPYVDAISSPHSLYTFTELASGGDLMSFLNRHGTIRELDARVLIRQVVRGLCYLHEKDIIHRDLKPENILLAYSPKIAYHRVMLSDFGNSAVPRRSRMLTNAGTRGYQAPEFLTSGQSHTSAVDIWSLGVVTLMVLATDRHNTELNKFCEVEIEEYIMQLANILPKRPSSDGIDFVWKCLKPDPLHRISAQEARSHDWLCNPKNNQELYERMDCKILNYWKPHNKLKPMPWMLPDLALSNPPTPTRSLGSSTSQYFTTTPNRTKISPKKCKGHVSIPAQKNPGAAANEAISNFVVPMRVSSANPRQLEADQTQTRVKQGLPPWQDFLKPSHLPTTELPSKRRRVPRSRVHDTAGLPLPGLDRHLRTPAKYHHRQDVLSALERTKSKFLVNKVPTFPRTPLGPLAAATLALPASPKKRKSACDFKTPELAGIEMQHPPPQLRFR</sequence>
<comment type="catalytic activity">
    <reaction evidence="3">
        <text>L-seryl-[protein] + ATP = O-phospho-L-seryl-[protein] + ADP + H(+)</text>
        <dbReference type="Rhea" id="RHEA:17989"/>
        <dbReference type="Rhea" id="RHEA-COMP:9863"/>
        <dbReference type="Rhea" id="RHEA-COMP:11604"/>
        <dbReference type="ChEBI" id="CHEBI:15378"/>
        <dbReference type="ChEBI" id="CHEBI:29999"/>
        <dbReference type="ChEBI" id="CHEBI:30616"/>
        <dbReference type="ChEBI" id="CHEBI:83421"/>
        <dbReference type="ChEBI" id="CHEBI:456216"/>
        <dbReference type="EC" id="2.7.11.1"/>
    </reaction>
</comment>
<dbReference type="EMBL" id="JAAGWQ010000002">
    <property type="protein sequence ID" value="KAF5681072.1"/>
    <property type="molecule type" value="Genomic_DNA"/>
</dbReference>
<dbReference type="GO" id="GO:0005737">
    <property type="term" value="C:cytoplasm"/>
    <property type="evidence" value="ECO:0007669"/>
    <property type="project" value="TreeGrafter"/>
</dbReference>
<evidence type="ECO:0000313" key="8">
    <source>
        <dbReference type="Proteomes" id="UP000567885"/>
    </source>
</evidence>
<keyword evidence="7" id="KW-0808">Transferase</keyword>
<dbReference type="InterPro" id="IPR000719">
    <property type="entry name" value="Prot_kinase_dom"/>
</dbReference>
<dbReference type="Proteomes" id="UP000567885">
    <property type="component" value="Unassembled WGS sequence"/>
</dbReference>
<dbReference type="GO" id="GO:0004674">
    <property type="term" value="F:protein serine/threonine kinase activity"/>
    <property type="evidence" value="ECO:0007669"/>
    <property type="project" value="UniProtKB-EC"/>
</dbReference>
<dbReference type="PANTHER" id="PTHR44167:SF29">
    <property type="entry name" value="SERINE_THREONINE PROTEIN KINASE-43"/>
    <property type="match status" value="1"/>
</dbReference>
<evidence type="ECO:0000256" key="4">
    <source>
        <dbReference type="SAM" id="MobiDB-lite"/>
    </source>
</evidence>
<dbReference type="InterPro" id="IPR011009">
    <property type="entry name" value="Kinase-like_dom_sf"/>
</dbReference>
<evidence type="ECO:0000313" key="7">
    <source>
        <dbReference type="EMBL" id="KAF5681072.1"/>
    </source>
</evidence>
<proteinExistence type="inferred from homology"/>
<dbReference type="PROSITE" id="PS50011">
    <property type="entry name" value="PROTEIN_KINASE_DOM"/>
    <property type="match status" value="1"/>
</dbReference>
<dbReference type="AlphaFoldDB" id="A0A8H5U4C1"/>
<evidence type="ECO:0000256" key="1">
    <source>
        <dbReference type="ARBA" id="ARBA00005575"/>
    </source>
</evidence>
<reference evidence="7 8" key="1">
    <citation type="submission" date="2020-05" db="EMBL/GenBank/DDBJ databases">
        <title>Identification and distribution of gene clusters putatively required for synthesis of sphingolipid metabolism inhibitors in phylogenetically diverse species of the filamentous fungus Fusarium.</title>
        <authorList>
            <person name="Kim H.-S."/>
            <person name="Busman M."/>
            <person name="Brown D.W."/>
            <person name="Divon H."/>
            <person name="Uhlig S."/>
            <person name="Proctor R.H."/>
        </authorList>
    </citation>
    <scope>NUCLEOTIDE SEQUENCE [LARGE SCALE GENOMIC DNA]</scope>
    <source>
        <strain evidence="7 8">NRRL 20693</strain>
    </source>
</reference>
<dbReference type="PANTHER" id="PTHR44167">
    <property type="entry name" value="OVARIAN-SPECIFIC SERINE/THREONINE-PROTEIN KINASE LOK-RELATED"/>
    <property type="match status" value="1"/>
</dbReference>
<feature type="domain" description="FHA" evidence="5">
    <location>
        <begin position="63"/>
        <end position="121"/>
    </location>
</feature>
<evidence type="ECO:0000259" key="5">
    <source>
        <dbReference type="PROSITE" id="PS50006"/>
    </source>
</evidence>
<dbReference type="GO" id="GO:0005634">
    <property type="term" value="C:nucleus"/>
    <property type="evidence" value="ECO:0007669"/>
    <property type="project" value="TreeGrafter"/>
</dbReference>